<keyword evidence="5" id="KW-0547">Nucleotide-binding</keyword>
<dbReference type="Gene3D" id="1.20.5.1930">
    <property type="match status" value="1"/>
</dbReference>
<dbReference type="Pfam" id="PF07730">
    <property type="entry name" value="HisKA_3"/>
    <property type="match status" value="1"/>
</dbReference>
<evidence type="ECO:0000259" key="11">
    <source>
        <dbReference type="PROSITE" id="PS50112"/>
    </source>
</evidence>
<keyword evidence="10" id="KW-0472">Membrane</keyword>
<keyword evidence="14" id="KW-1185">Reference proteome</keyword>
<dbReference type="Pfam" id="PF08447">
    <property type="entry name" value="PAS_3"/>
    <property type="match status" value="1"/>
</dbReference>
<evidence type="ECO:0000256" key="4">
    <source>
        <dbReference type="ARBA" id="ARBA00022679"/>
    </source>
</evidence>
<keyword evidence="3" id="KW-0597">Phosphoprotein</keyword>
<dbReference type="InterPro" id="IPR000014">
    <property type="entry name" value="PAS"/>
</dbReference>
<dbReference type="SMART" id="SM00091">
    <property type="entry name" value="PAS"/>
    <property type="match status" value="1"/>
</dbReference>
<keyword evidence="9" id="KW-0175">Coiled coil</keyword>
<evidence type="ECO:0000256" key="1">
    <source>
        <dbReference type="ARBA" id="ARBA00000085"/>
    </source>
</evidence>
<dbReference type="GO" id="GO:0000155">
    <property type="term" value="F:phosphorelay sensor kinase activity"/>
    <property type="evidence" value="ECO:0007669"/>
    <property type="project" value="InterPro"/>
</dbReference>
<proteinExistence type="predicted"/>
<evidence type="ECO:0000256" key="6">
    <source>
        <dbReference type="ARBA" id="ARBA00022777"/>
    </source>
</evidence>
<dbReference type="SUPFAM" id="SSF55874">
    <property type="entry name" value="ATPase domain of HSP90 chaperone/DNA topoisomerase II/histidine kinase"/>
    <property type="match status" value="1"/>
</dbReference>
<keyword evidence="8" id="KW-0902">Two-component regulatory system</keyword>
<dbReference type="OrthoDB" id="1419493at2"/>
<dbReference type="SUPFAM" id="SSF55785">
    <property type="entry name" value="PYP-like sensor domain (PAS domain)"/>
    <property type="match status" value="1"/>
</dbReference>
<evidence type="ECO:0000256" key="9">
    <source>
        <dbReference type="SAM" id="Coils"/>
    </source>
</evidence>
<evidence type="ECO:0000313" key="14">
    <source>
        <dbReference type="Proteomes" id="UP000233435"/>
    </source>
</evidence>
<sequence length="435" mass="50241">MFLLCLEHTSFIDLTMPTKKLEFYLSLKIAFIYFLVGSLYIIFSDILLEKMLPPETVTEFQSYKGLAYVFLTSFLLFFLLKNNLKKINTSEQKYRLLADHSKDLIFLVNPDSEIVYLSPSVKDLLGYEVSEAIGRKKYDFIHPDDLKKVENNINDLLLKGKSKPITYRVKNKANDYIWFESLKELITKNNKVIGIVSSCRDVTERVEANRAIKNYQKSLQNLTTEIFLVEEKQRKEIAANIHDHLSQSLVISKMKLKDLRENTSLKNHVSDIDFINTHITDALENSRKITYDLCPPVLYQLGIIDTMHWFSDKIEEQYHIKVEFTTNIESIQLDDNELISIYRSIQEIVTNSIKHANASLIHIDFKFVDEGLNILVSDNGKGFNVDNILSNKILSNGFGLFTLKERINNLKGTVNITSKPIIETGTIVKIFIYLQ</sequence>
<dbReference type="Gene3D" id="3.30.450.20">
    <property type="entry name" value="PAS domain"/>
    <property type="match status" value="1"/>
</dbReference>
<dbReference type="GO" id="GO:0005524">
    <property type="term" value="F:ATP binding"/>
    <property type="evidence" value="ECO:0007669"/>
    <property type="project" value="UniProtKB-KW"/>
</dbReference>
<dbReference type="CDD" id="cd16917">
    <property type="entry name" value="HATPase_UhpB-NarQ-NarX-like"/>
    <property type="match status" value="1"/>
</dbReference>
<keyword evidence="4" id="KW-0808">Transferase</keyword>
<protein>
    <recommendedName>
        <fullName evidence="2">histidine kinase</fullName>
        <ecNumber evidence="2">2.7.13.3</ecNumber>
    </recommendedName>
</protein>
<evidence type="ECO:0000256" key="2">
    <source>
        <dbReference type="ARBA" id="ARBA00012438"/>
    </source>
</evidence>
<dbReference type="NCBIfam" id="TIGR00229">
    <property type="entry name" value="sensory_box"/>
    <property type="match status" value="1"/>
</dbReference>
<dbReference type="PROSITE" id="PS50112">
    <property type="entry name" value="PAS"/>
    <property type="match status" value="1"/>
</dbReference>
<dbReference type="InterPro" id="IPR013655">
    <property type="entry name" value="PAS_fold_3"/>
</dbReference>
<keyword evidence="6" id="KW-0418">Kinase</keyword>
<dbReference type="GO" id="GO:0046983">
    <property type="term" value="F:protein dimerization activity"/>
    <property type="evidence" value="ECO:0007669"/>
    <property type="project" value="InterPro"/>
</dbReference>
<accession>A0A2N3HGN9</accession>
<comment type="caution">
    <text evidence="13">The sequence shown here is derived from an EMBL/GenBank/DDBJ whole genome shotgun (WGS) entry which is preliminary data.</text>
</comment>
<dbReference type="PANTHER" id="PTHR24421">
    <property type="entry name" value="NITRATE/NITRITE SENSOR PROTEIN NARX-RELATED"/>
    <property type="match status" value="1"/>
</dbReference>
<organism evidence="13 14">
    <name type="scientific">Confluentibacter flavum</name>
    <dbReference type="NCBI Taxonomy" id="1909700"/>
    <lineage>
        <taxon>Bacteria</taxon>
        <taxon>Pseudomonadati</taxon>
        <taxon>Bacteroidota</taxon>
        <taxon>Flavobacteriia</taxon>
        <taxon>Flavobacteriales</taxon>
        <taxon>Flavobacteriaceae</taxon>
        <taxon>Confluentibacter</taxon>
    </lineage>
</organism>
<dbReference type="CDD" id="cd00130">
    <property type="entry name" value="PAS"/>
    <property type="match status" value="1"/>
</dbReference>
<reference evidence="13 14" key="1">
    <citation type="submission" date="2017-12" db="EMBL/GenBank/DDBJ databases">
        <title>Confluentibacter flavum sp. nov., isolated from the saline lake.</title>
        <authorList>
            <person name="Yu L."/>
        </authorList>
    </citation>
    <scope>NUCLEOTIDE SEQUENCE [LARGE SCALE GENOMIC DNA]</scope>
    <source>
        <strain evidence="13 14">3B</strain>
    </source>
</reference>
<name>A0A2N3HGN9_9FLAO</name>
<feature type="domain" description="PAS" evidence="11">
    <location>
        <begin position="90"/>
        <end position="160"/>
    </location>
</feature>
<dbReference type="InterPro" id="IPR000700">
    <property type="entry name" value="PAS-assoc_C"/>
</dbReference>
<evidence type="ECO:0000256" key="3">
    <source>
        <dbReference type="ARBA" id="ARBA00022553"/>
    </source>
</evidence>
<gene>
    <name evidence="13" type="ORF">CSW08_15215</name>
</gene>
<dbReference type="EC" id="2.7.13.3" evidence="2"/>
<dbReference type="EMBL" id="PJEO01000052">
    <property type="protein sequence ID" value="PKQ44139.1"/>
    <property type="molecule type" value="Genomic_DNA"/>
</dbReference>
<feature type="coiled-coil region" evidence="9">
    <location>
        <begin position="205"/>
        <end position="232"/>
    </location>
</feature>
<evidence type="ECO:0000256" key="10">
    <source>
        <dbReference type="SAM" id="Phobius"/>
    </source>
</evidence>
<evidence type="ECO:0000313" key="13">
    <source>
        <dbReference type="EMBL" id="PKQ44139.1"/>
    </source>
</evidence>
<keyword evidence="7" id="KW-0067">ATP-binding</keyword>
<evidence type="ECO:0000256" key="5">
    <source>
        <dbReference type="ARBA" id="ARBA00022741"/>
    </source>
</evidence>
<dbReference type="InterPro" id="IPR050482">
    <property type="entry name" value="Sensor_HK_TwoCompSys"/>
</dbReference>
<dbReference type="PROSITE" id="PS50113">
    <property type="entry name" value="PAC"/>
    <property type="match status" value="1"/>
</dbReference>
<dbReference type="InterPro" id="IPR036890">
    <property type="entry name" value="HATPase_C_sf"/>
</dbReference>
<feature type="transmembrane region" description="Helical" evidence="10">
    <location>
        <begin position="21"/>
        <end position="43"/>
    </location>
</feature>
<dbReference type="Proteomes" id="UP000233435">
    <property type="component" value="Unassembled WGS sequence"/>
</dbReference>
<dbReference type="PANTHER" id="PTHR24421:SF10">
    <property type="entry name" value="NITRATE_NITRITE SENSOR PROTEIN NARQ"/>
    <property type="match status" value="1"/>
</dbReference>
<feature type="transmembrane region" description="Helical" evidence="10">
    <location>
        <begin position="63"/>
        <end position="80"/>
    </location>
</feature>
<evidence type="ECO:0000256" key="7">
    <source>
        <dbReference type="ARBA" id="ARBA00022840"/>
    </source>
</evidence>
<dbReference type="InterPro" id="IPR035965">
    <property type="entry name" value="PAS-like_dom_sf"/>
</dbReference>
<dbReference type="Gene3D" id="3.30.565.10">
    <property type="entry name" value="Histidine kinase-like ATPase, C-terminal domain"/>
    <property type="match status" value="1"/>
</dbReference>
<dbReference type="AlphaFoldDB" id="A0A2N3HGN9"/>
<dbReference type="Pfam" id="PF02518">
    <property type="entry name" value="HATPase_c"/>
    <property type="match status" value="1"/>
</dbReference>
<evidence type="ECO:0000259" key="12">
    <source>
        <dbReference type="PROSITE" id="PS50113"/>
    </source>
</evidence>
<feature type="domain" description="PAC" evidence="12">
    <location>
        <begin position="163"/>
        <end position="214"/>
    </location>
</feature>
<dbReference type="InterPro" id="IPR011712">
    <property type="entry name" value="Sig_transdc_His_kin_sub3_dim/P"/>
</dbReference>
<evidence type="ECO:0000256" key="8">
    <source>
        <dbReference type="ARBA" id="ARBA00023012"/>
    </source>
</evidence>
<dbReference type="InterPro" id="IPR003594">
    <property type="entry name" value="HATPase_dom"/>
</dbReference>
<keyword evidence="10" id="KW-0812">Transmembrane</keyword>
<keyword evidence="10" id="KW-1133">Transmembrane helix</keyword>
<comment type="catalytic activity">
    <reaction evidence="1">
        <text>ATP + protein L-histidine = ADP + protein N-phospho-L-histidine.</text>
        <dbReference type="EC" id="2.7.13.3"/>
    </reaction>
</comment>
<dbReference type="GO" id="GO:0016020">
    <property type="term" value="C:membrane"/>
    <property type="evidence" value="ECO:0007669"/>
    <property type="project" value="InterPro"/>
</dbReference>